<dbReference type="PRINTS" id="PR00385">
    <property type="entry name" value="P450"/>
</dbReference>
<accession>A0A5N7B8V1</accession>
<evidence type="ECO:0000256" key="4">
    <source>
        <dbReference type="PIRSR" id="PIRSR602401-1"/>
    </source>
</evidence>
<evidence type="ECO:0000313" key="7">
    <source>
        <dbReference type="Proteomes" id="UP000326198"/>
    </source>
</evidence>
<dbReference type="Pfam" id="PF00067">
    <property type="entry name" value="p450"/>
    <property type="match status" value="1"/>
</dbReference>
<feature type="transmembrane region" description="Helical" evidence="5">
    <location>
        <begin position="6"/>
        <end position="24"/>
    </location>
</feature>
<keyword evidence="4" id="KW-0408">Iron</keyword>
<dbReference type="InterPro" id="IPR001128">
    <property type="entry name" value="Cyt_P450"/>
</dbReference>
<feature type="binding site" description="axial binding residue" evidence="4">
    <location>
        <position position="436"/>
    </location>
    <ligand>
        <name>heme</name>
        <dbReference type="ChEBI" id="CHEBI:30413"/>
    </ligand>
    <ligandPart>
        <name>Fe</name>
        <dbReference type="ChEBI" id="CHEBI:18248"/>
    </ligandPart>
</feature>
<organism evidence="6 7">
    <name type="scientific">Aspergillus bertholletiae</name>
    <dbReference type="NCBI Taxonomy" id="1226010"/>
    <lineage>
        <taxon>Eukaryota</taxon>
        <taxon>Fungi</taxon>
        <taxon>Dikarya</taxon>
        <taxon>Ascomycota</taxon>
        <taxon>Pezizomycotina</taxon>
        <taxon>Eurotiomycetes</taxon>
        <taxon>Eurotiomycetidae</taxon>
        <taxon>Eurotiales</taxon>
        <taxon>Aspergillaceae</taxon>
        <taxon>Aspergillus</taxon>
        <taxon>Aspergillus subgen. Circumdati</taxon>
    </lineage>
</organism>
<keyword evidence="4" id="KW-0479">Metal-binding</keyword>
<dbReference type="InterPro" id="IPR050121">
    <property type="entry name" value="Cytochrome_P450_monoxygenase"/>
</dbReference>
<sequence length="576" mass="64551">MSCLPWLTLVVTLAILSVAMLVIYRRWLHPLASIPGPFLASITNWHDGWRFMRGGSQEYYLHLHREYGPVVRYGPNSVMINDPYFLPQIFHRRAEKTSFYANNPGLFGVQKYEDLLNAKHGLAAAFSMASIKTYEPQVDRYLRVLLDGLMDSQASISLDTWIGWFTYDVVGCILFGEPIGFLENRQDIHGLVAGTSQAFDTIDYLARVPKLSWFYRKTYLGRKLFQLSAEYQNGIHILQTILEGQYDRYRGAPNSVCGKSQTIFQRLIASKYADGSLLNAHDVKGEAMQTMMAGSATIASATNRLFNNLIQNPQVLSKLQHEVGQLRLTEAAHPITFEQAHALPYTNACIRESFRLTPTIPLFPRTAPLGGLTYNGIYVPEGTAVASSPWITMKSKFLYGDDAAVYRPERWLEASPETLKQWDRYEFHWGYGNRLCTGRHLSVMEIYKLTVELVARFDFWFASDGSKRARAISPYGNSDTYLGSSAGSPTAVKPKLGCVTDRYRKIVVNKWRIELSLIFTAGSANLGSEMSIKISVDGDSAPGYRRIGLIGRPGICHASQHALGYTVAASIDPSLS</sequence>
<dbReference type="GO" id="GO:0005506">
    <property type="term" value="F:iron ion binding"/>
    <property type="evidence" value="ECO:0007669"/>
    <property type="project" value="InterPro"/>
</dbReference>
<evidence type="ECO:0000256" key="3">
    <source>
        <dbReference type="ARBA" id="ARBA00023033"/>
    </source>
</evidence>
<dbReference type="SUPFAM" id="SSF48264">
    <property type="entry name" value="Cytochrome P450"/>
    <property type="match status" value="1"/>
</dbReference>
<dbReference type="Proteomes" id="UP000326198">
    <property type="component" value="Unassembled WGS sequence"/>
</dbReference>
<evidence type="ECO:0000256" key="1">
    <source>
        <dbReference type="ARBA" id="ARBA00010617"/>
    </source>
</evidence>
<reference evidence="6 7" key="1">
    <citation type="submission" date="2019-04" db="EMBL/GenBank/DDBJ databases">
        <title>Friends and foes A comparative genomics studyof 23 Aspergillus species from section Flavi.</title>
        <authorList>
            <consortium name="DOE Joint Genome Institute"/>
            <person name="Kjaerbolling I."/>
            <person name="Vesth T."/>
            <person name="Frisvad J.C."/>
            <person name="Nybo J.L."/>
            <person name="Theobald S."/>
            <person name="Kildgaard S."/>
            <person name="Isbrandt T."/>
            <person name="Kuo A."/>
            <person name="Sato A."/>
            <person name="Lyhne E.K."/>
            <person name="Kogle M.E."/>
            <person name="Wiebenga A."/>
            <person name="Kun R.S."/>
            <person name="Lubbers R.J."/>
            <person name="Makela M.R."/>
            <person name="Barry K."/>
            <person name="Chovatia M."/>
            <person name="Clum A."/>
            <person name="Daum C."/>
            <person name="Haridas S."/>
            <person name="He G."/>
            <person name="LaButti K."/>
            <person name="Lipzen A."/>
            <person name="Mondo S."/>
            <person name="Riley R."/>
            <person name="Salamov A."/>
            <person name="Simmons B.A."/>
            <person name="Magnuson J.K."/>
            <person name="Henrissat B."/>
            <person name="Mortensen U.H."/>
            <person name="Larsen T.O."/>
            <person name="Devries R.P."/>
            <person name="Grigoriev I.V."/>
            <person name="Machida M."/>
            <person name="Baker S.E."/>
            <person name="Andersen M.R."/>
        </authorList>
    </citation>
    <scope>NUCLEOTIDE SEQUENCE [LARGE SCALE GENOMIC DNA]</scope>
    <source>
        <strain evidence="6 7">IBT 29228</strain>
    </source>
</reference>
<dbReference type="GO" id="GO:0004497">
    <property type="term" value="F:monooxygenase activity"/>
    <property type="evidence" value="ECO:0007669"/>
    <property type="project" value="UniProtKB-KW"/>
</dbReference>
<keyword evidence="4" id="KW-0349">Heme</keyword>
<dbReference type="Gene3D" id="1.10.630.10">
    <property type="entry name" value="Cytochrome P450"/>
    <property type="match status" value="1"/>
</dbReference>
<evidence type="ECO:0000313" key="6">
    <source>
        <dbReference type="EMBL" id="KAE8378161.1"/>
    </source>
</evidence>
<keyword evidence="5" id="KW-0472">Membrane</keyword>
<dbReference type="PANTHER" id="PTHR24305">
    <property type="entry name" value="CYTOCHROME P450"/>
    <property type="match status" value="1"/>
</dbReference>
<proteinExistence type="inferred from homology"/>
<name>A0A5N7B8V1_9EURO</name>
<dbReference type="OrthoDB" id="3934656at2759"/>
<keyword evidence="7" id="KW-1185">Reference proteome</keyword>
<keyword evidence="5" id="KW-0812">Transmembrane</keyword>
<keyword evidence="5" id="KW-1133">Transmembrane helix</keyword>
<protein>
    <submittedName>
        <fullName evidence="6">Cytochrome P450</fullName>
    </submittedName>
</protein>
<dbReference type="GO" id="GO:0016705">
    <property type="term" value="F:oxidoreductase activity, acting on paired donors, with incorporation or reduction of molecular oxygen"/>
    <property type="evidence" value="ECO:0007669"/>
    <property type="project" value="InterPro"/>
</dbReference>
<comment type="similarity">
    <text evidence="1">Belongs to the cytochrome P450 family.</text>
</comment>
<dbReference type="InterPro" id="IPR036396">
    <property type="entry name" value="Cyt_P450_sf"/>
</dbReference>
<gene>
    <name evidence="6" type="ORF">BDV26DRAFT_292512</name>
</gene>
<keyword evidence="3" id="KW-0503">Monooxygenase</keyword>
<keyword evidence="2" id="KW-0560">Oxidoreductase</keyword>
<evidence type="ECO:0000256" key="5">
    <source>
        <dbReference type="SAM" id="Phobius"/>
    </source>
</evidence>
<comment type="cofactor">
    <cofactor evidence="4">
        <name>heme</name>
        <dbReference type="ChEBI" id="CHEBI:30413"/>
    </cofactor>
</comment>
<dbReference type="GO" id="GO:0020037">
    <property type="term" value="F:heme binding"/>
    <property type="evidence" value="ECO:0007669"/>
    <property type="project" value="InterPro"/>
</dbReference>
<dbReference type="InterPro" id="IPR002401">
    <property type="entry name" value="Cyt_P450_E_grp-I"/>
</dbReference>
<dbReference type="PANTHER" id="PTHR24305:SF166">
    <property type="entry name" value="CYTOCHROME P450 12A4, MITOCHONDRIAL-RELATED"/>
    <property type="match status" value="1"/>
</dbReference>
<dbReference type="AlphaFoldDB" id="A0A5N7B8V1"/>
<dbReference type="EMBL" id="ML736212">
    <property type="protein sequence ID" value="KAE8378161.1"/>
    <property type="molecule type" value="Genomic_DNA"/>
</dbReference>
<dbReference type="PRINTS" id="PR00463">
    <property type="entry name" value="EP450I"/>
</dbReference>
<evidence type="ECO:0000256" key="2">
    <source>
        <dbReference type="ARBA" id="ARBA00023002"/>
    </source>
</evidence>